<proteinExistence type="predicted"/>
<evidence type="ECO:0008006" key="3">
    <source>
        <dbReference type="Google" id="ProtNLM"/>
    </source>
</evidence>
<protein>
    <recommendedName>
        <fullName evidence="3">Shikimate kinase</fullName>
    </recommendedName>
</protein>
<dbReference type="SUPFAM" id="SSF52540">
    <property type="entry name" value="P-loop containing nucleoside triphosphate hydrolases"/>
    <property type="match status" value="1"/>
</dbReference>
<name>A0A4R1QLA5_9FIRM</name>
<evidence type="ECO:0000313" key="1">
    <source>
        <dbReference type="EMBL" id="TCL54479.1"/>
    </source>
</evidence>
<dbReference type="AlphaFoldDB" id="A0A4R1QLA5"/>
<gene>
    <name evidence="1" type="ORF">EDD76_12083</name>
</gene>
<organism evidence="1 2">
    <name type="scientific">Kineothrix alysoides</name>
    <dbReference type="NCBI Taxonomy" id="1469948"/>
    <lineage>
        <taxon>Bacteria</taxon>
        <taxon>Bacillati</taxon>
        <taxon>Bacillota</taxon>
        <taxon>Clostridia</taxon>
        <taxon>Lachnospirales</taxon>
        <taxon>Lachnospiraceae</taxon>
        <taxon>Kineothrix</taxon>
    </lineage>
</organism>
<dbReference type="Proteomes" id="UP000295718">
    <property type="component" value="Unassembled WGS sequence"/>
</dbReference>
<dbReference type="EMBL" id="SLUO01000020">
    <property type="protein sequence ID" value="TCL54479.1"/>
    <property type="molecule type" value="Genomic_DNA"/>
</dbReference>
<dbReference type="Gene3D" id="3.40.50.300">
    <property type="entry name" value="P-loop containing nucleotide triphosphate hydrolases"/>
    <property type="match status" value="1"/>
</dbReference>
<accession>A0A4R1QLA5</accession>
<evidence type="ECO:0000313" key="2">
    <source>
        <dbReference type="Proteomes" id="UP000295718"/>
    </source>
</evidence>
<dbReference type="InterPro" id="IPR027417">
    <property type="entry name" value="P-loop_NTPase"/>
</dbReference>
<dbReference type="RefSeq" id="WP_031392817.1">
    <property type="nucleotide sequence ID" value="NZ_JPNB01000003.1"/>
</dbReference>
<keyword evidence="2" id="KW-1185">Reference proteome</keyword>
<dbReference type="STRING" id="1469948.GCA_000732725_04215"/>
<sequence>MIDIYYIGGSPCSGKSTIAEAISKKYNLYYYKVDDYLDKYTQMGAEAGKPICMKQSTMTPEETWMRNPVEQNIEELQFYEEIFEFILEEINSISDHSRIITEGAAFTPNLMKKHNVAKQRYVNITPTPEFQISHYRQREWVPYVLDGCSDKEKAFMNWMNRDILFSEAVRERCELLGYKVFVNDGTRSVAELMKKVCLQFNVED</sequence>
<comment type="caution">
    <text evidence="1">The sequence shown here is derived from an EMBL/GenBank/DDBJ whole genome shotgun (WGS) entry which is preliminary data.</text>
</comment>
<reference evidence="1 2" key="1">
    <citation type="submission" date="2019-03" db="EMBL/GenBank/DDBJ databases">
        <title>Genomic Encyclopedia of Type Strains, Phase IV (KMG-IV): sequencing the most valuable type-strain genomes for metagenomic binning, comparative biology and taxonomic classification.</title>
        <authorList>
            <person name="Goeker M."/>
        </authorList>
    </citation>
    <scope>NUCLEOTIDE SEQUENCE [LARGE SCALE GENOMIC DNA]</scope>
    <source>
        <strain evidence="1 2">DSM 100556</strain>
    </source>
</reference>